<keyword evidence="1" id="KW-0175">Coiled coil</keyword>
<proteinExistence type="predicted"/>
<feature type="transmembrane region" description="Helical" evidence="2">
    <location>
        <begin position="45"/>
        <end position="65"/>
    </location>
</feature>
<evidence type="ECO:0000313" key="4">
    <source>
        <dbReference type="Proteomes" id="UP001235269"/>
    </source>
</evidence>
<name>A0ABU0I9G8_9HYPH</name>
<keyword evidence="2" id="KW-1133">Transmembrane helix</keyword>
<accession>A0ABU0I9G8</accession>
<organism evidence="3 4">
    <name type="scientific">Rhizobium paknamense</name>
    <dbReference type="NCBI Taxonomy" id="1206817"/>
    <lineage>
        <taxon>Bacteria</taxon>
        <taxon>Pseudomonadati</taxon>
        <taxon>Pseudomonadota</taxon>
        <taxon>Alphaproteobacteria</taxon>
        <taxon>Hyphomicrobiales</taxon>
        <taxon>Rhizobiaceae</taxon>
        <taxon>Rhizobium/Agrobacterium group</taxon>
        <taxon>Rhizobium</taxon>
    </lineage>
</organism>
<evidence type="ECO:0000256" key="1">
    <source>
        <dbReference type="SAM" id="Coils"/>
    </source>
</evidence>
<feature type="transmembrane region" description="Helical" evidence="2">
    <location>
        <begin position="380"/>
        <end position="401"/>
    </location>
</feature>
<keyword evidence="2" id="KW-0812">Transmembrane</keyword>
<keyword evidence="4" id="KW-1185">Reference proteome</keyword>
<comment type="caution">
    <text evidence="3">The sequence shown here is derived from an EMBL/GenBank/DDBJ whole genome shotgun (WGS) entry which is preliminary data.</text>
</comment>
<keyword evidence="2" id="KW-0472">Membrane</keyword>
<gene>
    <name evidence="3" type="ORF">QO005_001209</name>
</gene>
<feature type="coiled-coil region" evidence="1">
    <location>
        <begin position="257"/>
        <end position="312"/>
    </location>
</feature>
<evidence type="ECO:0000256" key="2">
    <source>
        <dbReference type="SAM" id="Phobius"/>
    </source>
</evidence>
<dbReference type="PANTHER" id="PTHR32309:SF13">
    <property type="entry name" value="FERRIC ENTEROBACTIN TRANSPORT PROTEIN FEPE"/>
    <property type="match status" value="1"/>
</dbReference>
<dbReference type="RefSeq" id="WP_307157094.1">
    <property type="nucleotide sequence ID" value="NZ_JAUSWH010000003.1"/>
</dbReference>
<protein>
    <submittedName>
        <fullName evidence="3">Capsular polysaccharide transport system permease protein</fullName>
    </submittedName>
</protein>
<reference evidence="3 4" key="1">
    <citation type="submission" date="2023-07" db="EMBL/GenBank/DDBJ databases">
        <title>Genomic Encyclopedia of Type Strains, Phase IV (KMG-IV): sequencing the most valuable type-strain genomes for metagenomic binning, comparative biology and taxonomic classification.</title>
        <authorList>
            <person name="Goeker M."/>
        </authorList>
    </citation>
    <scope>NUCLEOTIDE SEQUENCE [LARGE SCALE GENOMIC DNA]</scope>
    <source>
        <strain evidence="3 4">DSM 100301</strain>
    </source>
</reference>
<dbReference type="PANTHER" id="PTHR32309">
    <property type="entry name" value="TYROSINE-PROTEIN KINASE"/>
    <property type="match status" value="1"/>
</dbReference>
<dbReference type="Proteomes" id="UP001235269">
    <property type="component" value="Unassembled WGS sequence"/>
</dbReference>
<dbReference type="InterPro" id="IPR050445">
    <property type="entry name" value="Bact_polysacc_biosynth/exp"/>
</dbReference>
<evidence type="ECO:0000313" key="3">
    <source>
        <dbReference type="EMBL" id="MDQ0454879.1"/>
    </source>
</evidence>
<sequence length="406" mass="45764">MTVEVGYPVKKLRAVTDGARRKPSIGMEGQRFSERFGRFFTKRNSLIVCVLIPSLLAALYYFLIASGQYVTETRMVVRTIGVSERFDTSEVRSGRSIVGGDSLTQDSYIVANYLRSPQIVDKLDREMDLKSFFIKDDIDFLSRLSDGREASFEELTKYWNEHVDTYVDGPSGIIIFTVRAFSPEDSMRISKAALDAANQMIDKISEKAKTDLVARAQSEMQASLENYQKALGDLRDYQNRTGILDPTSSAKMVSAIIAKLTEEKLKLTVDLNSLKAAKADDTARGRELRRSIQALDDQIDQQQNSLAGKKDDTGEQLSSSMIEFSRLETRRIVTQALYEATARNLDTAQSTALKRTTFISVFSASHLPEKAKYPERFSEWLVLTAGLFTLWMTATLVWMSIEDHRV</sequence>
<dbReference type="EMBL" id="JAUSWH010000003">
    <property type="protein sequence ID" value="MDQ0454879.1"/>
    <property type="molecule type" value="Genomic_DNA"/>
</dbReference>